<dbReference type="Proteomes" id="UP001144280">
    <property type="component" value="Unassembled WGS sequence"/>
</dbReference>
<evidence type="ECO:0000256" key="2">
    <source>
        <dbReference type="ARBA" id="ARBA00022692"/>
    </source>
</evidence>
<keyword evidence="7" id="KW-1185">Reference proteome</keyword>
<evidence type="ECO:0000256" key="5">
    <source>
        <dbReference type="SAM" id="Phobius"/>
    </source>
</evidence>
<dbReference type="EMBL" id="BSDI01000007">
    <property type="protein sequence ID" value="GLH96649.1"/>
    <property type="molecule type" value="Genomic_DNA"/>
</dbReference>
<evidence type="ECO:0000313" key="7">
    <source>
        <dbReference type="Proteomes" id="UP001144280"/>
    </source>
</evidence>
<gene>
    <name evidence="6" type="ORF">Pa4123_19230</name>
</gene>
<keyword evidence="2 5" id="KW-0812">Transmembrane</keyword>
<evidence type="ECO:0000256" key="4">
    <source>
        <dbReference type="ARBA" id="ARBA00023136"/>
    </source>
</evidence>
<comment type="subcellular location">
    <subcellularLocation>
        <location evidence="1">Membrane</location>
        <topology evidence="1">Multi-pass membrane protein</topology>
    </subcellularLocation>
</comment>
<reference evidence="6" key="1">
    <citation type="submission" date="2022-12" db="EMBL/GenBank/DDBJ databases">
        <title>New Phytohabitans aurantiacus sp. RD004123 nov., an actinomycete isolated from soil.</title>
        <authorList>
            <person name="Triningsih D.W."/>
            <person name="Harunari E."/>
            <person name="Igarashi Y."/>
        </authorList>
    </citation>
    <scope>NUCLEOTIDE SEQUENCE</scope>
    <source>
        <strain evidence="6">RD004123</strain>
    </source>
</reference>
<name>A0ABQ5QQZ7_9ACTN</name>
<organism evidence="6 7">
    <name type="scientific">Phytohabitans aurantiacus</name>
    <dbReference type="NCBI Taxonomy" id="3016789"/>
    <lineage>
        <taxon>Bacteria</taxon>
        <taxon>Bacillati</taxon>
        <taxon>Actinomycetota</taxon>
        <taxon>Actinomycetes</taxon>
        <taxon>Micromonosporales</taxon>
        <taxon>Micromonosporaceae</taxon>
    </lineage>
</organism>
<feature type="transmembrane region" description="Helical" evidence="5">
    <location>
        <begin position="98"/>
        <end position="119"/>
    </location>
</feature>
<feature type="transmembrane region" description="Helical" evidence="5">
    <location>
        <begin position="72"/>
        <end position="91"/>
    </location>
</feature>
<feature type="transmembrane region" description="Helical" evidence="5">
    <location>
        <begin position="6"/>
        <end position="24"/>
    </location>
</feature>
<evidence type="ECO:0000256" key="1">
    <source>
        <dbReference type="ARBA" id="ARBA00004141"/>
    </source>
</evidence>
<protein>
    <recommendedName>
        <fullName evidence="8">DoxX family protein</fullName>
    </recommendedName>
</protein>
<evidence type="ECO:0000256" key="3">
    <source>
        <dbReference type="ARBA" id="ARBA00022989"/>
    </source>
</evidence>
<accession>A0ABQ5QQZ7</accession>
<feature type="transmembrane region" description="Helical" evidence="5">
    <location>
        <begin position="45"/>
        <end position="66"/>
    </location>
</feature>
<dbReference type="Pfam" id="PF13564">
    <property type="entry name" value="DoxX_2"/>
    <property type="match status" value="1"/>
</dbReference>
<comment type="caution">
    <text evidence="6">The sequence shown here is derived from an EMBL/GenBank/DDBJ whole genome shotgun (WGS) entry which is preliminary data.</text>
</comment>
<proteinExistence type="predicted"/>
<evidence type="ECO:0008006" key="8">
    <source>
        <dbReference type="Google" id="ProtNLM"/>
    </source>
</evidence>
<sequence>MNVVLWIIASLLAAAFLAAGLMKSTQPKEQLAARGMGWTEDFSPGAVKTIGVLEVLAAIGLVLPAVLDIAPVFVPLAALGLVLTMIGAAVVHARRKEYQGIVVNAVILILAALVVWGRFGPYSFTS</sequence>
<evidence type="ECO:0000313" key="6">
    <source>
        <dbReference type="EMBL" id="GLH96649.1"/>
    </source>
</evidence>
<dbReference type="RefSeq" id="WP_281893900.1">
    <property type="nucleotide sequence ID" value="NZ_BSDI01000007.1"/>
</dbReference>
<dbReference type="InterPro" id="IPR032808">
    <property type="entry name" value="DoxX"/>
</dbReference>
<keyword evidence="3 5" id="KW-1133">Transmembrane helix</keyword>
<keyword evidence="4 5" id="KW-0472">Membrane</keyword>